<dbReference type="Proteomes" id="UP001221898">
    <property type="component" value="Unassembled WGS sequence"/>
</dbReference>
<feature type="region of interest" description="Disordered" evidence="1">
    <location>
        <begin position="86"/>
        <end position="123"/>
    </location>
</feature>
<name>A0AAD7SXY3_9TELE</name>
<evidence type="ECO:0000313" key="3">
    <source>
        <dbReference type="Proteomes" id="UP001221898"/>
    </source>
</evidence>
<feature type="region of interest" description="Disordered" evidence="1">
    <location>
        <begin position="18"/>
        <end position="59"/>
    </location>
</feature>
<organism evidence="2 3">
    <name type="scientific">Aldrovandia affinis</name>
    <dbReference type="NCBI Taxonomy" id="143900"/>
    <lineage>
        <taxon>Eukaryota</taxon>
        <taxon>Metazoa</taxon>
        <taxon>Chordata</taxon>
        <taxon>Craniata</taxon>
        <taxon>Vertebrata</taxon>
        <taxon>Euteleostomi</taxon>
        <taxon>Actinopterygii</taxon>
        <taxon>Neopterygii</taxon>
        <taxon>Teleostei</taxon>
        <taxon>Notacanthiformes</taxon>
        <taxon>Halosauridae</taxon>
        <taxon>Aldrovandia</taxon>
    </lineage>
</organism>
<gene>
    <name evidence="2" type="ORF">AAFF_G00187180</name>
</gene>
<reference evidence="2" key="1">
    <citation type="journal article" date="2023" name="Science">
        <title>Genome structures resolve the early diversification of teleost fishes.</title>
        <authorList>
            <person name="Parey E."/>
            <person name="Louis A."/>
            <person name="Montfort J."/>
            <person name="Bouchez O."/>
            <person name="Roques C."/>
            <person name="Iampietro C."/>
            <person name="Lluch J."/>
            <person name="Castinel A."/>
            <person name="Donnadieu C."/>
            <person name="Desvignes T."/>
            <person name="Floi Bucao C."/>
            <person name="Jouanno E."/>
            <person name="Wen M."/>
            <person name="Mejri S."/>
            <person name="Dirks R."/>
            <person name="Jansen H."/>
            <person name="Henkel C."/>
            <person name="Chen W.J."/>
            <person name="Zahm M."/>
            <person name="Cabau C."/>
            <person name="Klopp C."/>
            <person name="Thompson A.W."/>
            <person name="Robinson-Rechavi M."/>
            <person name="Braasch I."/>
            <person name="Lecointre G."/>
            <person name="Bobe J."/>
            <person name="Postlethwait J.H."/>
            <person name="Berthelot C."/>
            <person name="Roest Crollius H."/>
            <person name="Guiguen Y."/>
        </authorList>
    </citation>
    <scope>NUCLEOTIDE SEQUENCE</scope>
    <source>
        <strain evidence="2">NC1722</strain>
    </source>
</reference>
<protein>
    <submittedName>
        <fullName evidence="2">Uncharacterized protein</fullName>
    </submittedName>
</protein>
<keyword evidence="3" id="KW-1185">Reference proteome</keyword>
<dbReference type="EMBL" id="JAINUG010000025">
    <property type="protein sequence ID" value="KAJ8410761.1"/>
    <property type="molecule type" value="Genomic_DNA"/>
</dbReference>
<accession>A0AAD7SXY3</accession>
<proteinExistence type="predicted"/>
<sequence length="145" mass="15843">MSRGAACCLMRSGSAVRTRASGVKRGRREGAQRRRRLTRGKGPAEEQFGATASPRGNRAGLSFRSAVTVRFSPLFGRRRGQARFTLKRRGFSAAAAQGGEPSKEIPSPTSPLNAPAEARQQPDQLNPTLALIVYFRSDAMKRCYF</sequence>
<dbReference type="AlphaFoldDB" id="A0AAD7SXY3"/>
<evidence type="ECO:0000256" key="1">
    <source>
        <dbReference type="SAM" id="MobiDB-lite"/>
    </source>
</evidence>
<evidence type="ECO:0000313" key="2">
    <source>
        <dbReference type="EMBL" id="KAJ8410761.1"/>
    </source>
</evidence>
<feature type="compositionally biased region" description="Basic residues" evidence="1">
    <location>
        <begin position="22"/>
        <end position="39"/>
    </location>
</feature>
<comment type="caution">
    <text evidence="2">The sequence shown here is derived from an EMBL/GenBank/DDBJ whole genome shotgun (WGS) entry which is preliminary data.</text>
</comment>